<evidence type="ECO:0000313" key="1">
    <source>
        <dbReference type="EMBL" id="GHB93309.1"/>
    </source>
</evidence>
<comment type="caution">
    <text evidence="1">The sequence shown here is derived from an EMBL/GenBank/DDBJ whole genome shotgun (WGS) entry which is preliminary data.</text>
</comment>
<protein>
    <submittedName>
        <fullName evidence="1">Uncharacterized protein</fullName>
    </submittedName>
</protein>
<name>A0A8J3GD05_9BACT</name>
<sequence length="155" mass="17934">MFKLKLKRIWNNQSDKSESQYLHDEAPAERAESHAVYSQNLKEFCDGLRGAIYENEEESKLRRAVAEILLQQFDPMKVCKSVTYNGVNQDGTIIIEQLAEVDAAQHFFDDHYEEILEYHEYAGELVIPGSVDIKTYLARHFFAVICSELWGGGRW</sequence>
<reference evidence="1" key="1">
    <citation type="journal article" date="2014" name="Int. J. Syst. Evol. Microbiol.">
        <title>Complete genome sequence of Corynebacterium casei LMG S-19264T (=DSM 44701T), isolated from a smear-ripened cheese.</title>
        <authorList>
            <consortium name="US DOE Joint Genome Institute (JGI-PGF)"/>
            <person name="Walter F."/>
            <person name="Albersmeier A."/>
            <person name="Kalinowski J."/>
            <person name="Ruckert C."/>
        </authorList>
    </citation>
    <scope>NUCLEOTIDE SEQUENCE</scope>
    <source>
        <strain evidence="1">KCTC 12870</strain>
    </source>
</reference>
<organism evidence="1 2">
    <name type="scientific">Cerasicoccus arenae</name>
    <dbReference type="NCBI Taxonomy" id="424488"/>
    <lineage>
        <taxon>Bacteria</taxon>
        <taxon>Pseudomonadati</taxon>
        <taxon>Verrucomicrobiota</taxon>
        <taxon>Opitutia</taxon>
        <taxon>Puniceicoccales</taxon>
        <taxon>Cerasicoccaceae</taxon>
        <taxon>Cerasicoccus</taxon>
    </lineage>
</organism>
<dbReference type="AlphaFoldDB" id="A0A8J3GD05"/>
<gene>
    <name evidence="1" type="ORF">GCM10007047_05830</name>
</gene>
<dbReference type="RefSeq" id="WP_189511685.1">
    <property type="nucleotide sequence ID" value="NZ_BMXG01000003.1"/>
</dbReference>
<evidence type="ECO:0000313" key="2">
    <source>
        <dbReference type="Proteomes" id="UP000642829"/>
    </source>
</evidence>
<dbReference type="Proteomes" id="UP000642829">
    <property type="component" value="Unassembled WGS sequence"/>
</dbReference>
<dbReference type="EMBL" id="BMXG01000003">
    <property type="protein sequence ID" value="GHB93309.1"/>
    <property type="molecule type" value="Genomic_DNA"/>
</dbReference>
<keyword evidence="2" id="KW-1185">Reference proteome</keyword>
<accession>A0A8J3GD05</accession>
<proteinExistence type="predicted"/>
<reference evidence="1" key="2">
    <citation type="submission" date="2020-09" db="EMBL/GenBank/DDBJ databases">
        <authorList>
            <person name="Sun Q."/>
            <person name="Kim S."/>
        </authorList>
    </citation>
    <scope>NUCLEOTIDE SEQUENCE</scope>
    <source>
        <strain evidence="1">KCTC 12870</strain>
    </source>
</reference>